<gene>
    <name evidence="5" type="primary">WBGene00091305</name>
</gene>
<accession>A0A2A6CHW7</accession>
<evidence type="ECO:0000256" key="2">
    <source>
        <dbReference type="ARBA" id="ARBA00010849"/>
    </source>
</evidence>
<dbReference type="CDD" id="cd22965">
    <property type="entry name" value="DD_DPY30_SDC1"/>
    <property type="match status" value="1"/>
</dbReference>
<dbReference type="OrthoDB" id="417678at2759"/>
<evidence type="ECO:0000256" key="4">
    <source>
        <dbReference type="SAM" id="MobiDB-lite"/>
    </source>
</evidence>
<evidence type="ECO:0000313" key="6">
    <source>
        <dbReference type="Proteomes" id="UP000005239"/>
    </source>
</evidence>
<name>A0A2A6CHW7_PRIPA</name>
<keyword evidence="6" id="KW-1185">Reference proteome</keyword>
<dbReference type="GO" id="GO:0005634">
    <property type="term" value="C:nucleus"/>
    <property type="evidence" value="ECO:0007669"/>
    <property type="project" value="UniProtKB-SubCell"/>
</dbReference>
<comment type="subcellular location">
    <subcellularLocation>
        <location evidence="1">Nucleus</location>
    </subcellularLocation>
</comment>
<dbReference type="Gene3D" id="1.20.890.10">
    <property type="entry name" value="cAMP-dependent protein kinase regulatory subunit, dimerization-anchoring domain"/>
    <property type="match status" value="1"/>
</dbReference>
<dbReference type="Pfam" id="PF05186">
    <property type="entry name" value="Dpy-30"/>
    <property type="match status" value="1"/>
</dbReference>
<evidence type="ECO:0000256" key="1">
    <source>
        <dbReference type="ARBA" id="ARBA00004123"/>
    </source>
</evidence>
<accession>A0A8R1Y597</accession>
<dbReference type="InterPro" id="IPR049629">
    <property type="entry name" value="DPY30_SDC1_DD"/>
</dbReference>
<sequence>MEVDAAAQVVVAAPVAETAAAAAAVDAAAAAAVAAPAAADAPSAPASVEQTAAPQDSQTTTTTVSSTQSSQLAAMPTRQYLDTTVVPILLQGLGALAKDRPADPIEFLAAFLRSEKSKYGPVVAN</sequence>
<dbReference type="Proteomes" id="UP000005239">
    <property type="component" value="Unassembled WGS sequence"/>
</dbReference>
<reference evidence="5" key="2">
    <citation type="submission" date="2022-06" db="UniProtKB">
        <authorList>
            <consortium name="EnsemblMetazoa"/>
        </authorList>
    </citation>
    <scope>IDENTIFICATION</scope>
    <source>
        <strain evidence="5">PS312</strain>
    </source>
</reference>
<proteinExistence type="inferred from homology"/>
<evidence type="ECO:0000313" key="5">
    <source>
        <dbReference type="EnsemblMetazoa" id="PPA01751.1"/>
    </source>
</evidence>
<keyword evidence="3" id="KW-0539">Nucleus</keyword>
<reference evidence="6" key="1">
    <citation type="journal article" date="2008" name="Nat. Genet.">
        <title>The Pristionchus pacificus genome provides a unique perspective on nematode lifestyle and parasitism.</title>
        <authorList>
            <person name="Dieterich C."/>
            <person name="Clifton S.W."/>
            <person name="Schuster L.N."/>
            <person name="Chinwalla A."/>
            <person name="Delehaunty K."/>
            <person name="Dinkelacker I."/>
            <person name="Fulton L."/>
            <person name="Fulton R."/>
            <person name="Godfrey J."/>
            <person name="Minx P."/>
            <person name="Mitreva M."/>
            <person name="Roeseler W."/>
            <person name="Tian H."/>
            <person name="Witte H."/>
            <person name="Yang S.P."/>
            <person name="Wilson R.K."/>
            <person name="Sommer R.J."/>
        </authorList>
    </citation>
    <scope>NUCLEOTIDE SEQUENCE [LARGE SCALE GENOMIC DNA]</scope>
    <source>
        <strain evidence="6">PS312</strain>
    </source>
</reference>
<dbReference type="EnsemblMetazoa" id="PPA01751.1">
    <property type="protein sequence ID" value="PPA01751.1"/>
    <property type="gene ID" value="WBGene00091305"/>
</dbReference>
<comment type="similarity">
    <text evidence="2">Belongs to the dpy-30 family.</text>
</comment>
<protein>
    <submittedName>
        <fullName evidence="5">Uncharacterized protein</fullName>
    </submittedName>
</protein>
<feature type="region of interest" description="Disordered" evidence="4">
    <location>
        <begin position="40"/>
        <end position="76"/>
    </location>
</feature>
<organism evidence="5 6">
    <name type="scientific">Pristionchus pacificus</name>
    <name type="common">Parasitic nematode worm</name>
    <dbReference type="NCBI Taxonomy" id="54126"/>
    <lineage>
        <taxon>Eukaryota</taxon>
        <taxon>Metazoa</taxon>
        <taxon>Ecdysozoa</taxon>
        <taxon>Nematoda</taxon>
        <taxon>Chromadorea</taxon>
        <taxon>Rhabditida</taxon>
        <taxon>Rhabditina</taxon>
        <taxon>Diplogasteromorpha</taxon>
        <taxon>Diplogasteroidea</taxon>
        <taxon>Neodiplogasteridae</taxon>
        <taxon>Pristionchus</taxon>
    </lineage>
</organism>
<dbReference type="InterPro" id="IPR007858">
    <property type="entry name" value="Dpy-30_motif"/>
</dbReference>
<dbReference type="AlphaFoldDB" id="A0A2A6CHW7"/>
<evidence type="ECO:0000256" key="3">
    <source>
        <dbReference type="ARBA" id="ARBA00023242"/>
    </source>
</evidence>
<feature type="compositionally biased region" description="Low complexity" evidence="4">
    <location>
        <begin position="40"/>
        <end position="74"/>
    </location>
</feature>